<evidence type="ECO:0000256" key="1">
    <source>
        <dbReference type="ARBA" id="ARBA00022598"/>
    </source>
</evidence>
<dbReference type="EMBL" id="JACCFO010000001">
    <property type="protein sequence ID" value="NYI95896.1"/>
    <property type="molecule type" value="Genomic_DNA"/>
</dbReference>
<evidence type="ECO:0000256" key="3">
    <source>
        <dbReference type="ARBA" id="ARBA00022840"/>
    </source>
</evidence>
<dbReference type="InterPro" id="IPR008909">
    <property type="entry name" value="DALR_anticod-bd"/>
</dbReference>
<evidence type="ECO:0000256" key="4">
    <source>
        <dbReference type="SAM" id="MobiDB-lite"/>
    </source>
</evidence>
<feature type="domain" description="DALR anticodon binding" evidence="5">
    <location>
        <begin position="344"/>
        <end position="495"/>
    </location>
</feature>
<feature type="compositionally biased region" description="Low complexity" evidence="4">
    <location>
        <begin position="380"/>
        <end position="392"/>
    </location>
</feature>
<keyword evidence="2" id="KW-0547">Nucleotide-binding</keyword>
<dbReference type="GO" id="GO:0006420">
    <property type="term" value="P:arginyl-tRNA aminoacylation"/>
    <property type="evidence" value="ECO:0007669"/>
    <property type="project" value="InterPro"/>
</dbReference>
<evidence type="ECO:0000259" key="5">
    <source>
        <dbReference type="SMART" id="SM00836"/>
    </source>
</evidence>
<reference evidence="6 7" key="1">
    <citation type="submission" date="2020-07" db="EMBL/GenBank/DDBJ databases">
        <title>Sequencing the genomes of 1000 actinobacteria strains.</title>
        <authorList>
            <person name="Klenk H.-P."/>
        </authorList>
    </citation>
    <scope>NUCLEOTIDE SEQUENCE [LARGE SCALE GENOMIC DNA]</scope>
    <source>
        <strain evidence="6 7">DSM 45927</strain>
    </source>
</reference>
<proteinExistence type="predicted"/>
<gene>
    <name evidence="6" type="ORF">HNR12_002173</name>
</gene>
<protein>
    <submittedName>
        <fullName evidence="6">Arginyl-tRNA synthetase</fullName>
        <ecNumber evidence="6">6.1.1.19</ecNumber>
    </submittedName>
</protein>
<dbReference type="SMART" id="SM00836">
    <property type="entry name" value="DALR_1"/>
    <property type="match status" value="1"/>
</dbReference>
<comment type="caution">
    <text evidence="6">The sequence shown here is derived from an EMBL/GenBank/DDBJ whole genome shotgun (WGS) entry which is preliminary data.</text>
</comment>
<feature type="compositionally biased region" description="Pro residues" evidence="4">
    <location>
        <begin position="363"/>
        <end position="373"/>
    </location>
</feature>
<dbReference type="SUPFAM" id="SSF47323">
    <property type="entry name" value="Anticodon-binding domain of a subclass of class I aminoacyl-tRNA synthetases"/>
    <property type="match status" value="1"/>
</dbReference>
<name>A0A853BMS6_9ACTN</name>
<feature type="compositionally biased region" description="Pro residues" evidence="4">
    <location>
        <begin position="393"/>
        <end position="408"/>
    </location>
</feature>
<dbReference type="Proteomes" id="UP000575985">
    <property type="component" value="Unassembled WGS sequence"/>
</dbReference>
<dbReference type="GO" id="GO:0004814">
    <property type="term" value="F:arginine-tRNA ligase activity"/>
    <property type="evidence" value="ECO:0007669"/>
    <property type="project" value="UniProtKB-EC"/>
</dbReference>
<dbReference type="EC" id="6.1.1.19" evidence="6"/>
<sequence length="495" mass="49223">MAHPAAPPPTPSGLDAATPWRVDALIRDALARAAGCRAEDLPAADVRRAAGPAAPGDQAGPDPADPAGPAAASGRGGPSAEPGGRAGREAPFAAAGRCTSALPLRVAARARRPARGLAEAAAAHLRRHPLVADAAAEGPGFVAVTPAAPAWSALVARVAADPGTYLGGYLARPFASVPSADSGHLDDLDGLVGPDHPPDPERPGPAGPPDAGAPGTWAPLADAPTVAEARLRARAAARRRIAAADRLLPALAEGRGRMPGGGPGGAEVSWRDPCLDRGPDGFTTAAGRLLGVIGEASARVAFCRSAGERPRPGELTGPDLPALPTAERPGAWARSTFDNPAFAVRYARAHALSTLRWAGAAHPPAPGDTPSPAPGGAGPAPGAADGGAAAAPPARPGRPPSGTAPPAPRAALIGALFDGPVVVRAAERRSEPHMLVRYLEGLAIAYHDWWESSGVLRGETARGSGGDDALALCAAVAGVLGSGLSLLGVSAPTRL</sequence>
<keyword evidence="6" id="KW-0030">Aminoacyl-tRNA synthetase</keyword>
<feature type="region of interest" description="Disordered" evidence="4">
    <location>
        <begin position="307"/>
        <end position="327"/>
    </location>
</feature>
<feature type="region of interest" description="Disordered" evidence="4">
    <location>
        <begin position="181"/>
        <end position="218"/>
    </location>
</feature>
<feature type="region of interest" description="Disordered" evidence="4">
    <location>
        <begin position="360"/>
        <end position="409"/>
    </location>
</feature>
<dbReference type="AlphaFoldDB" id="A0A853BMS6"/>
<dbReference type="InterPro" id="IPR009080">
    <property type="entry name" value="tRNAsynth_Ia_anticodon-bd"/>
</dbReference>
<organism evidence="6 7">
    <name type="scientific">Streptomonospora nanhaiensis</name>
    <dbReference type="NCBI Taxonomy" id="1323731"/>
    <lineage>
        <taxon>Bacteria</taxon>
        <taxon>Bacillati</taxon>
        <taxon>Actinomycetota</taxon>
        <taxon>Actinomycetes</taxon>
        <taxon>Streptosporangiales</taxon>
        <taxon>Nocardiopsidaceae</taxon>
        <taxon>Streptomonospora</taxon>
    </lineage>
</organism>
<evidence type="ECO:0000313" key="7">
    <source>
        <dbReference type="Proteomes" id="UP000575985"/>
    </source>
</evidence>
<keyword evidence="1 6" id="KW-0436">Ligase</keyword>
<keyword evidence="7" id="KW-1185">Reference proteome</keyword>
<feature type="region of interest" description="Disordered" evidence="4">
    <location>
        <begin position="47"/>
        <end position="92"/>
    </location>
</feature>
<keyword evidence="3" id="KW-0067">ATP-binding</keyword>
<dbReference type="RefSeq" id="WP_308251318.1">
    <property type="nucleotide sequence ID" value="NZ_JACCFO010000001.1"/>
</dbReference>
<evidence type="ECO:0000256" key="2">
    <source>
        <dbReference type="ARBA" id="ARBA00022741"/>
    </source>
</evidence>
<accession>A0A853BMS6</accession>
<feature type="compositionally biased region" description="Low complexity" evidence="4">
    <location>
        <begin position="49"/>
        <end position="83"/>
    </location>
</feature>
<dbReference type="GO" id="GO:0005524">
    <property type="term" value="F:ATP binding"/>
    <property type="evidence" value="ECO:0007669"/>
    <property type="project" value="UniProtKB-KW"/>
</dbReference>
<dbReference type="Pfam" id="PF05746">
    <property type="entry name" value="DALR_1"/>
    <property type="match status" value="1"/>
</dbReference>
<dbReference type="Gene3D" id="1.10.730.10">
    <property type="entry name" value="Isoleucyl-tRNA Synthetase, Domain 1"/>
    <property type="match status" value="1"/>
</dbReference>
<evidence type="ECO:0000313" key="6">
    <source>
        <dbReference type="EMBL" id="NYI95896.1"/>
    </source>
</evidence>